<feature type="compositionally biased region" description="Low complexity" evidence="2">
    <location>
        <begin position="25"/>
        <end position="40"/>
    </location>
</feature>
<dbReference type="eggNOG" id="ENOG502RNQK">
    <property type="taxonomic scope" value="Eukaryota"/>
</dbReference>
<keyword evidence="4" id="KW-1185">Reference proteome</keyword>
<sequence>MAEDVTQAPSPGLALDGTADRSIGAPAEPSTSTQPATTSTRDGNPASDRDGDTLMTSAALTATRVPNSAADPAGAPPTPEASPKAIPATTTTITTNTTAGPTEPAGPVPLDSPLRTTPIHPSLPSVKVPETALSGSAADTNPITLQPFTEAELVKYGFAKLRAQIFAAAGTTAPGGGGGGGGHHGGALGDREREEIARLRDETAAAVKHRLEEREARVREIEREMEEKEKIREVERKVFRKKLGKDG</sequence>
<name>A0A1C1CBH8_9EURO</name>
<feature type="coiled-coil region" evidence="1">
    <location>
        <begin position="204"/>
        <end position="238"/>
    </location>
</feature>
<feature type="compositionally biased region" description="Low complexity" evidence="2">
    <location>
        <begin position="85"/>
        <end position="105"/>
    </location>
</feature>
<evidence type="ECO:0000256" key="1">
    <source>
        <dbReference type="SAM" id="Coils"/>
    </source>
</evidence>
<evidence type="ECO:0000256" key="2">
    <source>
        <dbReference type="SAM" id="MobiDB-lite"/>
    </source>
</evidence>
<dbReference type="VEuPathDB" id="FungiDB:CLCR_00063"/>
<reference evidence="4" key="1">
    <citation type="submission" date="2015-07" db="EMBL/GenBank/DDBJ databases">
        <authorList>
            <person name="Teixeira M.M."/>
            <person name="Souza R.C."/>
            <person name="Almeida L.G."/>
            <person name="Vicente V.A."/>
            <person name="de Hoog S."/>
            <person name="Bocca A.L."/>
            <person name="de Almeida S.R."/>
            <person name="Vasconcelos A.T."/>
            <person name="Felipe M.S."/>
        </authorList>
    </citation>
    <scope>NUCLEOTIDE SEQUENCE [LARGE SCALE GENOMIC DNA]</scope>
    <source>
        <strain evidence="4">KSF</strain>
    </source>
</reference>
<evidence type="ECO:0000313" key="4">
    <source>
        <dbReference type="Proteomes" id="UP000094526"/>
    </source>
</evidence>
<comment type="caution">
    <text evidence="3">The sequence shown here is derived from an EMBL/GenBank/DDBJ whole genome shotgun (WGS) entry which is preliminary data.</text>
</comment>
<organism evidence="3 4">
    <name type="scientific">Cladophialophora carrionii</name>
    <dbReference type="NCBI Taxonomy" id="86049"/>
    <lineage>
        <taxon>Eukaryota</taxon>
        <taxon>Fungi</taxon>
        <taxon>Dikarya</taxon>
        <taxon>Ascomycota</taxon>
        <taxon>Pezizomycotina</taxon>
        <taxon>Eurotiomycetes</taxon>
        <taxon>Chaetothyriomycetidae</taxon>
        <taxon>Chaetothyriales</taxon>
        <taxon>Herpotrichiellaceae</taxon>
        <taxon>Cladophialophora</taxon>
    </lineage>
</organism>
<feature type="compositionally biased region" description="Polar residues" evidence="2">
    <location>
        <begin position="133"/>
        <end position="142"/>
    </location>
</feature>
<feature type="region of interest" description="Disordered" evidence="2">
    <location>
        <begin position="1"/>
        <end position="142"/>
    </location>
</feature>
<dbReference type="AlphaFoldDB" id="A0A1C1CBH8"/>
<gene>
    <name evidence="3" type="ORF">CLCR_00063</name>
</gene>
<dbReference type="Proteomes" id="UP000094526">
    <property type="component" value="Unassembled WGS sequence"/>
</dbReference>
<dbReference type="EMBL" id="LGRB01000018">
    <property type="protein sequence ID" value="OCT45900.1"/>
    <property type="molecule type" value="Genomic_DNA"/>
</dbReference>
<keyword evidence="1" id="KW-0175">Coiled coil</keyword>
<feature type="compositionally biased region" description="Polar residues" evidence="2">
    <location>
        <begin position="54"/>
        <end position="66"/>
    </location>
</feature>
<protein>
    <submittedName>
        <fullName evidence="3">Uncharacterized protein</fullName>
    </submittedName>
</protein>
<dbReference type="VEuPathDB" id="FungiDB:G647_00053"/>
<accession>A0A1C1CBH8</accession>
<proteinExistence type="predicted"/>
<evidence type="ECO:0000313" key="3">
    <source>
        <dbReference type="EMBL" id="OCT45900.1"/>
    </source>
</evidence>
<dbReference type="OrthoDB" id="4161285at2759"/>